<feature type="region of interest" description="Disordered" evidence="1">
    <location>
        <begin position="334"/>
        <end position="360"/>
    </location>
</feature>
<dbReference type="Proteomes" id="UP000237631">
    <property type="component" value="Unassembled WGS sequence"/>
</dbReference>
<reference evidence="3" key="1">
    <citation type="journal article" date="2017" name="bioRxiv">
        <title>Conservation of a gene cluster reveals novel cercosporin biosynthetic mechanisms and extends production to the genus Colletotrichum.</title>
        <authorList>
            <person name="de Jonge R."/>
            <person name="Ebert M.K."/>
            <person name="Huitt-Roehl C.R."/>
            <person name="Pal P."/>
            <person name="Suttle J.C."/>
            <person name="Spanner R.E."/>
            <person name="Neubauer J.D."/>
            <person name="Jurick W.M.II."/>
            <person name="Stott K.A."/>
            <person name="Secor G.A."/>
            <person name="Thomma B.P.H.J."/>
            <person name="Van de Peer Y."/>
            <person name="Townsend C.A."/>
            <person name="Bolton M.D."/>
        </authorList>
    </citation>
    <scope>NUCLEOTIDE SEQUENCE [LARGE SCALE GENOMIC DNA]</scope>
    <source>
        <strain evidence="3">CBS538.71</strain>
    </source>
</reference>
<comment type="caution">
    <text evidence="2">The sequence shown here is derived from an EMBL/GenBank/DDBJ whole genome shotgun (WGS) entry which is preliminary data.</text>
</comment>
<protein>
    <submittedName>
        <fullName evidence="2">Uncharacterized protein</fullName>
    </submittedName>
</protein>
<dbReference type="OrthoDB" id="3633490at2759"/>
<feature type="compositionally biased region" description="Low complexity" evidence="1">
    <location>
        <begin position="337"/>
        <end position="348"/>
    </location>
</feature>
<dbReference type="EMBL" id="PNEN01001793">
    <property type="protein sequence ID" value="PPJ50100.1"/>
    <property type="molecule type" value="Genomic_DNA"/>
</dbReference>
<evidence type="ECO:0000256" key="1">
    <source>
        <dbReference type="SAM" id="MobiDB-lite"/>
    </source>
</evidence>
<evidence type="ECO:0000313" key="2">
    <source>
        <dbReference type="EMBL" id="PPJ50100.1"/>
    </source>
</evidence>
<organism evidence="2 3">
    <name type="scientific">Cercospora berteroae</name>
    <dbReference type="NCBI Taxonomy" id="357750"/>
    <lineage>
        <taxon>Eukaryota</taxon>
        <taxon>Fungi</taxon>
        <taxon>Dikarya</taxon>
        <taxon>Ascomycota</taxon>
        <taxon>Pezizomycotina</taxon>
        <taxon>Dothideomycetes</taxon>
        <taxon>Dothideomycetidae</taxon>
        <taxon>Mycosphaerellales</taxon>
        <taxon>Mycosphaerellaceae</taxon>
        <taxon>Cercospora</taxon>
    </lineage>
</organism>
<dbReference type="AlphaFoldDB" id="A0A2S6BRL4"/>
<sequence length="431" mass="48360">MVKRRAGSPDIDRAQKRKSLAALAMKASSSSLRYEQQGSFLDIFTASGRLKRNSTLSLRSSSRPLLKQAPLEPGLTLAGRSLQTHADHDVASIKELLLFPTSLAIMKSSWIFRFTVNCTPQLGPSLPRHIEDTLYEKYLGPRMNPRPEALPYIHLGSTALGFRLNFYLILPYASHAPGHSGTGNMCYTELQAVYDLCIRPALETAYPKRGRWPSWIDAKNESHLKPLKSRRKSARSEAQEERMHCGGLQTLWDAIEVFCEHQAIAHIMRGKHLVAYGDVDIHDWQSDWRPTWAQFSQLWNDAINPVHVGPGTKLNLEMQLGFDELDILKEFPEIPSRPRTPSARSSLSCDRLPRVPMTPTGPRNCMSVADLYSPPMTAPPRVPLPPVPTLMRAESSISLPKRVSTRRVSSRHSIRCVDPSLTDLSETNEGE</sequence>
<gene>
    <name evidence="2" type="ORF">CBER1_05080</name>
</gene>
<keyword evidence="3" id="KW-1185">Reference proteome</keyword>
<name>A0A2S6BRL4_9PEZI</name>
<proteinExistence type="predicted"/>
<accession>A0A2S6BRL4</accession>
<evidence type="ECO:0000313" key="3">
    <source>
        <dbReference type="Proteomes" id="UP000237631"/>
    </source>
</evidence>